<dbReference type="PIRSF" id="PIRSF000124">
    <property type="entry name" value="UDPglc_GDPman_dh"/>
    <property type="match status" value="1"/>
</dbReference>
<dbReference type="InterPro" id="IPR036220">
    <property type="entry name" value="UDP-Glc/GDP-Man_DH_C_sf"/>
</dbReference>
<sequence>MKIVIVGSGYVGLVTGACFSEVGIDVTCVDIDRNKIDNLNKGIIPIYEPGLEDMITRNMKKGRLSFTTNIAEALKDSEVLFISVGTPPDEDGSADLKYVLAVARDCGKHMNDYLLVVTKSTVPVGTSIKVKQALQEELDKRNIDIEFDVASNPEFLKEGAAIDDFLKPDRIVVGIESERAEDLMKSLYKPFTLNGHPVIFMDIISAEMTKYAANSMLATKISFINDIANLCEIVGADINKVRKGIGSDSRIGHKFLYAGIGYGGSCFPKDVQALIKTASEFNYELRVLKAVEAVNKDQKLILFNKITNYFKGAIKGKTIALWGLSFKPQTDDMREAPSLDVVKNLLEAGAIVKAYDPIAINEAKHHFGDTILYYEDQYETLIDADCLAILTEWPEFKIPNFKIVRKLLNTPAIFDGRNIYDREEMKENGFDYFCIGIDTSKNNVKS</sequence>
<dbReference type="InterPro" id="IPR036291">
    <property type="entry name" value="NAD(P)-bd_dom_sf"/>
</dbReference>
<dbReference type="Proteomes" id="UP000183658">
    <property type="component" value="Unassembled WGS sequence"/>
</dbReference>
<dbReference type="Gene3D" id="3.40.50.720">
    <property type="entry name" value="NAD(P)-binding Rossmann-like Domain"/>
    <property type="match status" value="2"/>
</dbReference>
<evidence type="ECO:0000256" key="1">
    <source>
        <dbReference type="ARBA" id="ARBA00004701"/>
    </source>
</evidence>
<dbReference type="EC" id="1.1.1.22" evidence="3 8"/>
<keyword evidence="5 8" id="KW-0560">Oxidoreductase</keyword>
<keyword evidence="14" id="KW-1185">Reference proteome</keyword>
<feature type="binding site" evidence="10">
    <location>
        <position position="210"/>
    </location>
    <ligand>
        <name>substrate</name>
    </ligand>
</feature>
<dbReference type="SUPFAM" id="SSF51735">
    <property type="entry name" value="NAD(P)-binding Rossmann-fold domains"/>
    <property type="match status" value="1"/>
</dbReference>
<comment type="catalytic activity">
    <reaction evidence="7 8">
        <text>UDP-alpha-D-glucose + 2 NAD(+) + H2O = UDP-alpha-D-glucuronate + 2 NADH + 3 H(+)</text>
        <dbReference type="Rhea" id="RHEA:23596"/>
        <dbReference type="ChEBI" id="CHEBI:15377"/>
        <dbReference type="ChEBI" id="CHEBI:15378"/>
        <dbReference type="ChEBI" id="CHEBI:57540"/>
        <dbReference type="ChEBI" id="CHEBI:57945"/>
        <dbReference type="ChEBI" id="CHEBI:58052"/>
        <dbReference type="ChEBI" id="CHEBI:58885"/>
        <dbReference type="EC" id="1.1.1.22"/>
    </reaction>
</comment>
<evidence type="ECO:0000256" key="2">
    <source>
        <dbReference type="ARBA" id="ARBA00006601"/>
    </source>
</evidence>
<feature type="binding site" evidence="10">
    <location>
        <begin position="255"/>
        <end position="259"/>
    </location>
    <ligand>
        <name>substrate</name>
    </ligand>
</feature>
<feature type="binding site" evidence="10">
    <location>
        <begin position="155"/>
        <end position="158"/>
    </location>
    <ligand>
        <name>substrate</name>
    </ligand>
</feature>
<dbReference type="InterPro" id="IPR028357">
    <property type="entry name" value="UDPglc_DH_bac"/>
</dbReference>
<dbReference type="Pfam" id="PF00984">
    <property type="entry name" value="UDPG_MGDP_dh"/>
    <property type="match status" value="1"/>
</dbReference>
<reference evidence="14" key="1">
    <citation type="submission" date="2016-10" db="EMBL/GenBank/DDBJ databases">
        <authorList>
            <person name="Varghese N."/>
            <person name="Submissions S."/>
        </authorList>
    </citation>
    <scope>NUCLEOTIDE SEQUENCE [LARGE SCALE GENOMIC DNA]</scope>
    <source>
        <strain evidence="14">DSM 15719</strain>
    </source>
</reference>
<dbReference type="InterPro" id="IPR017476">
    <property type="entry name" value="UDP-Glc/GDP-Man"/>
</dbReference>
<name>A0A1H9CCK7_FLAFI</name>
<dbReference type="NCBIfam" id="TIGR03026">
    <property type="entry name" value="NDP-sugDHase"/>
    <property type="match status" value="1"/>
</dbReference>
<feature type="binding site" evidence="10">
    <location>
        <position position="263"/>
    </location>
    <ligand>
        <name>substrate</name>
    </ligand>
</feature>
<dbReference type="Pfam" id="PF03720">
    <property type="entry name" value="UDPG_MGDP_dh_C"/>
    <property type="match status" value="1"/>
</dbReference>
<dbReference type="SUPFAM" id="SSF52413">
    <property type="entry name" value="UDP-glucose/GDP-mannose dehydrogenase C-terminal domain"/>
    <property type="match status" value="1"/>
</dbReference>
<feature type="binding site" evidence="11">
    <location>
        <position position="35"/>
    </location>
    <ligand>
        <name>NAD(+)</name>
        <dbReference type="ChEBI" id="CHEBI:57540"/>
    </ligand>
</feature>
<feature type="binding site" evidence="11">
    <location>
        <position position="86"/>
    </location>
    <ligand>
        <name>NAD(+)</name>
        <dbReference type="ChEBI" id="CHEBI:57540"/>
    </ligand>
</feature>
<accession>A0A1H9CCK7</accession>
<keyword evidence="6 8" id="KW-0520">NAD</keyword>
<dbReference type="PIRSF" id="PIRSF500134">
    <property type="entry name" value="UDPglc_DH_bac"/>
    <property type="match status" value="1"/>
</dbReference>
<proteinExistence type="inferred from homology"/>
<evidence type="ECO:0000256" key="7">
    <source>
        <dbReference type="ARBA" id="ARBA00047473"/>
    </source>
</evidence>
<dbReference type="SUPFAM" id="SSF48179">
    <property type="entry name" value="6-phosphogluconate dehydrogenase C-terminal domain-like"/>
    <property type="match status" value="1"/>
</dbReference>
<dbReference type="Gene3D" id="1.20.5.100">
    <property type="entry name" value="Cytochrome c1, transmembrane anchor, C-terminal"/>
    <property type="match status" value="1"/>
</dbReference>
<dbReference type="InterPro" id="IPR001732">
    <property type="entry name" value="UDP-Glc/GDP-Man_DH_N"/>
</dbReference>
<comment type="similarity">
    <text evidence="2 8">Belongs to the UDP-glucose/GDP-mannose dehydrogenase family.</text>
</comment>
<evidence type="ECO:0000256" key="3">
    <source>
        <dbReference type="ARBA" id="ARBA00012954"/>
    </source>
</evidence>
<dbReference type="SMART" id="SM00984">
    <property type="entry name" value="UDPG_MGDP_dh_C"/>
    <property type="match status" value="1"/>
</dbReference>
<evidence type="ECO:0000256" key="4">
    <source>
        <dbReference type="ARBA" id="ARBA00015132"/>
    </source>
</evidence>
<dbReference type="GO" id="GO:0000271">
    <property type="term" value="P:polysaccharide biosynthetic process"/>
    <property type="evidence" value="ECO:0007669"/>
    <property type="project" value="InterPro"/>
</dbReference>
<evidence type="ECO:0000259" key="12">
    <source>
        <dbReference type="SMART" id="SM00984"/>
    </source>
</evidence>
<dbReference type="Pfam" id="PF03721">
    <property type="entry name" value="UDPG_MGDP_dh_N"/>
    <property type="match status" value="1"/>
</dbReference>
<dbReference type="AlphaFoldDB" id="A0A1H9CCK7"/>
<feature type="binding site" evidence="11">
    <location>
        <position position="158"/>
    </location>
    <ligand>
        <name>NAD(+)</name>
        <dbReference type="ChEBI" id="CHEBI:57540"/>
    </ligand>
</feature>
<evidence type="ECO:0000256" key="10">
    <source>
        <dbReference type="PIRSR" id="PIRSR500134-2"/>
    </source>
</evidence>
<evidence type="ECO:0000256" key="8">
    <source>
        <dbReference type="PIRNR" id="PIRNR000124"/>
    </source>
</evidence>
<protein>
    <recommendedName>
        <fullName evidence="4 8">UDP-glucose 6-dehydrogenase</fullName>
        <ecNumber evidence="3 8">1.1.1.22</ecNumber>
    </recommendedName>
</protein>
<feature type="binding site" evidence="11">
    <location>
        <position position="121"/>
    </location>
    <ligand>
        <name>NAD(+)</name>
        <dbReference type="ChEBI" id="CHEBI:57540"/>
    </ligand>
</feature>
<dbReference type="InterPro" id="IPR008927">
    <property type="entry name" value="6-PGluconate_DH-like_C_sf"/>
</dbReference>
<evidence type="ECO:0000313" key="14">
    <source>
        <dbReference type="Proteomes" id="UP000183658"/>
    </source>
</evidence>
<evidence type="ECO:0000313" key="13">
    <source>
        <dbReference type="EMBL" id="SEP98872.1"/>
    </source>
</evidence>
<dbReference type="GO" id="GO:0006065">
    <property type="term" value="P:UDP-glucuronate biosynthetic process"/>
    <property type="evidence" value="ECO:0007669"/>
    <property type="project" value="UniProtKB-UniPathway"/>
</dbReference>
<comment type="pathway">
    <text evidence="1">Nucleotide-sugar biosynthesis; UDP-alpha-D-glucuronate biosynthesis; UDP-alpha-D-glucuronate from UDP-alpha-D-glucose: step 1/1.</text>
</comment>
<dbReference type="PANTHER" id="PTHR43750:SF3">
    <property type="entry name" value="UDP-GLUCOSE 6-DEHYDROGENASE TUAD"/>
    <property type="match status" value="1"/>
</dbReference>
<feature type="binding site" evidence="11">
    <location>
        <position position="334"/>
    </location>
    <ligand>
        <name>NAD(+)</name>
        <dbReference type="ChEBI" id="CHEBI:57540"/>
    </ligand>
</feature>
<dbReference type="GO" id="GO:0003979">
    <property type="term" value="F:UDP-glucose 6-dehydrogenase activity"/>
    <property type="evidence" value="ECO:0007669"/>
    <property type="project" value="UniProtKB-EC"/>
</dbReference>
<evidence type="ECO:0000256" key="5">
    <source>
        <dbReference type="ARBA" id="ARBA00023002"/>
    </source>
</evidence>
<dbReference type="InterPro" id="IPR014027">
    <property type="entry name" value="UDP-Glc/GDP-Man_DH_C"/>
</dbReference>
<gene>
    <name evidence="13" type="ORF">SAMN05444355_101136</name>
</gene>
<feature type="binding site" evidence="11">
    <location>
        <position position="269"/>
    </location>
    <ligand>
        <name>NAD(+)</name>
        <dbReference type="ChEBI" id="CHEBI:57540"/>
    </ligand>
</feature>
<evidence type="ECO:0000256" key="9">
    <source>
        <dbReference type="PIRSR" id="PIRSR500134-1"/>
    </source>
</evidence>
<feature type="binding site" evidence="11">
    <location>
        <position position="30"/>
    </location>
    <ligand>
        <name>NAD(+)</name>
        <dbReference type="ChEBI" id="CHEBI:57540"/>
    </ligand>
</feature>
<dbReference type="OrthoDB" id="9803238at2"/>
<dbReference type="PANTHER" id="PTHR43750">
    <property type="entry name" value="UDP-GLUCOSE 6-DEHYDROGENASE TUAD"/>
    <property type="match status" value="1"/>
</dbReference>
<dbReference type="InterPro" id="IPR014026">
    <property type="entry name" value="UDP-Glc/GDP-Man_DH_dimer"/>
</dbReference>
<evidence type="ECO:0000256" key="11">
    <source>
        <dbReference type="PIRSR" id="PIRSR500134-3"/>
    </source>
</evidence>
<feature type="domain" description="UDP-glucose/GDP-mannose dehydrogenase C-terminal" evidence="12">
    <location>
        <begin position="320"/>
        <end position="422"/>
    </location>
</feature>
<feature type="binding site" evidence="10">
    <location>
        <position position="327"/>
    </location>
    <ligand>
        <name>substrate</name>
    </ligand>
</feature>
<dbReference type="GO" id="GO:0051287">
    <property type="term" value="F:NAD binding"/>
    <property type="evidence" value="ECO:0007669"/>
    <property type="project" value="InterPro"/>
</dbReference>
<dbReference type="PROSITE" id="PS51257">
    <property type="entry name" value="PROKAR_LIPOPROTEIN"/>
    <property type="match status" value="1"/>
</dbReference>
<evidence type="ECO:0000256" key="6">
    <source>
        <dbReference type="ARBA" id="ARBA00023027"/>
    </source>
</evidence>
<feature type="active site" description="Nucleophile" evidence="9">
    <location>
        <position position="266"/>
    </location>
</feature>
<dbReference type="RefSeq" id="WP_074720206.1">
    <property type="nucleotide sequence ID" value="NZ_CBCRVS010000003.1"/>
</dbReference>
<organism evidence="13 14">
    <name type="scientific">Flavobacterium frigoris</name>
    <dbReference type="NCBI Taxonomy" id="229204"/>
    <lineage>
        <taxon>Bacteria</taxon>
        <taxon>Pseudomonadati</taxon>
        <taxon>Bacteroidota</taxon>
        <taxon>Flavobacteriia</taxon>
        <taxon>Flavobacteriales</taxon>
        <taxon>Flavobacteriaceae</taxon>
        <taxon>Flavobacterium</taxon>
    </lineage>
</organism>
<dbReference type="EMBL" id="FOFZ01000001">
    <property type="protein sequence ID" value="SEP98872.1"/>
    <property type="molecule type" value="Genomic_DNA"/>
</dbReference>
<dbReference type="UniPathway" id="UPA00038">
    <property type="reaction ID" value="UER00491"/>
</dbReference>